<dbReference type="InterPro" id="IPR006696">
    <property type="entry name" value="DUF423"/>
</dbReference>
<dbReference type="GO" id="GO:0016020">
    <property type="term" value="C:membrane"/>
    <property type="evidence" value="ECO:0007669"/>
    <property type="project" value="UniProtKB-SubCell"/>
</dbReference>
<evidence type="ECO:0000256" key="5">
    <source>
        <dbReference type="SAM" id="Phobius"/>
    </source>
</evidence>
<comment type="subcellular location">
    <subcellularLocation>
        <location evidence="1">Membrane</location>
        <topology evidence="1">Multi-pass membrane protein</topology>
    </subcellularLocation>
</comment>
<dbReference type="Proteomes" id="UP000054248">
    <property type="component" value="Unassembled WGS sequence"/>
</dbReference>
<evidence type="ECO:0000256" key="4">
    <source>
        <dbReference type="ARBA" id="ARBA00023136"/>
    </source>
</evidence>
<feature type="transmembrane region" description="Helical" evidence="5">
    <location>
        <begin position="63"/>
        <end position="81"/>
    </location>
</feature>
<keyword evidence="3 5" id="KW-1133">Transmembrane helix</keyword>
<evidence type="ECO:0000313" key="6">
    <source>
        <dbReference type="EMBL" id="KIO21398.1"/>
    </source>
</evidence>
<keyword evidence="4 5" id="KW-0472">Membrane</keyword>
<evidence type="ECO:0000256" key="3">
    <source>
        <dbReference type="ARBA" id="ARBA00022989"/>
    </source>
</evidence>
<dbReference type="HOGENOM" id="CLU_096548_0_2_1"/>
<evidence type="ECO:0000256" key="2">
    <source>
        <dbReference type="ARBA" id="ARBA00022692"/>
    </source>
</evidence>
<organism evidence="6 7">
    <name type="scientific">Tulasnella calospora MUT 4182</name>
    <dbReference type="NCBI Taxonomy" id="1051891"/>
    <lineage>
        <taxon>Eukaryota</taxon>
        <taxon>Fungi</taxon>
        <taxon>Dikarya</taxon>
        <taxon>Basidiomycota</taxon>
        <taxon>Agaricomycotina</taxon>
        <taxon>Agaricomycetes</taxon>
        <taxon>Cantharellales</taxon>
        <taxon>Tulasnellaceae</taxon>
        <taxon>Tulasnella</taxon>
    </lineage>
</organism>
<protein>
    <recommendedName>
        <fullName evidence="8">DUF423-domain-containing protein</fullName>
    </recommendedName>
</protein>
<name>A0A0C3KIX7_9AGAM</name>
<feature type="transmembrane region" description="Helical" evidence="5">
    <location>
        <begin position="34"/>
        <end position="51"/>
    </location>
</feature>
<dbReference type="EMBL" id="KN823139">
    <property type="protein sequence ID" value="KIO21398.1"/>
    <property type="molecule type" value="Genomic_DNA"/>
</dbReference>
<reference evidence="6 7" key="1">
    <citation type="submission" date="2014-04" db="EMBL/GenBank/DDBJ databases">
        <authorList>
            <consortium name="DOE Joint Genome Institute"/>
            <person name="Kuo A."/>
            <person name="Girlanda M."/>
            <person name="Perotto S."/>
            <person name="Kohler A."/>
            <person name="Nagy L.G."/>
            <person name="Floudas D."/>
            <person name="Copeland A."/>
            <person name="Barry K.W."/>
            <person name="Cichocki N."/>
            <person name="Veneault-Fourrey C."/>
            <person name="LaButti K."/>
            <person name="Lindquist E.A."/>
            <person name="Lipzen A."/>
            <person name="Lundell T."/>
            <person name="Morin E."/>
            <person name="Murat C."/>
            <person name="Sun H."/>
            <person name="Tunlid A."/>
            <person name="Henrissat B."/>
            <person name="Grigoriev I.V."/>
            <person name="Hibbett D.S."/>
            <person name="Martin F."/>
            <person name="Nordberg H.P."/>
            <person name="Cantor M.N."/>
            <person name="Hua S.X."/>
        </authorList>
    </citation>
    <scope>NUCLEOTIDE SEQUENCE [LARGE SCALE GENOMIC DNA]</scope>
    <source>
        <strain evidence="6 7">MUT 4182</strain>
    </source>
</reference>
<accession>A0A0C3KIX7</accession>
<dbReference type="OrthoDB" id="269173at2759"/>
<keyword evidence="2 5" id="KW-0812">Transmembrane</keyword>
<gene>
    <name evidence="6" type="ORF">M407DRAFT_126358</name>
</gene>
<dbReference type="PANTHER" id="PTHR43461">
    <property type="entry name" value="TRANSMEMBRANE PROTEIN 256"/>
    <property type="match status" value="1"/>
</dbReference>
<proteinExistence type="predicted"/>
<dbReference type="PANTHER" id="PTHR43461:SF1">
    <property type="entry name" value="TRANSMEMBRANE PROTEIN 256"/>
    <property type="match status" value="1"/>
</dbReference>
<dbReference type="Pfam" id="PF04241">
    <property type="entry name" value="DUF423"/>
    <property type="match status" value="1"/>
</dbReference>
<sequence>MPPIVASGIITGAFGAHAIRKRVAPEKLVAWNSASHYALLNGLGLLAISLHPRFSVHKFAGPAIALGCVLFSGSIPFLVLNPERFKFLGPVTPIGGSLMVAGYVALAL</sequence>
<feature type="transmembrane region" description="Helical" evidence="5">
    <location>
        <begin position="87"/>
        <end position="106"/>
    </location>
</feature>
<evidence type="ECO:0000313" key="7">
    <source>
        <dbReference type="Proteomes" id="UP000054248"/>
    </source>
</evidence>
<reference evidence="7" key="2">
    <citation type="submission" date="2015-01" db="EMBL/GenBank/DDBJ databases">
        <title>Evolutionary Origins and Diversification of the Mycorrhizal Mutualists.</title>
        <authorList>
            <consortium name="DOE Joint Genome Institute"/>
            <consortium name="Mycorrhizal Genomics Consortium"/>
            <person name="Kohler A."/>
            <person name="Kuo A."/>
            <person name="Nagy L.G."/>
            <person name="Floudas D."/>
            <person name="Copeland A."/>
            <person name="Barry K.W."/>
            <person name="Cichocki N."/>
            <person name="Veneault-Fourrey C."/>
            <person name="LaButti K."/>
            <person name="Lindquist E.A."/>
            <person name="Lipzen A."/>
            <person name="Lundell T."/>
            <person name="Morin E."/>
            <person name="Murat C."/>
            <person name="Riley R."/>
            <person name="Ohm R."/>
            <person name="Sun H."/>
            <person name="Tunlid A."/>
            <person name="Henrissat B."/>
            <person name="Grigoriev I.V."/>
            <person name="Hibbett D.S."/>
            <person name="Martin F."/>
        </authorList>
    </citation>
    <scope>NUCLEOTIDE SEQUENCE [LARGE SCALE GENOMIC DNA]</scope>
    <source>
        <strain evidence="7">MUT 4182</strain>
    </source>
</reference>
<evidence type="ECO:0000256" key="1">
    <source>
        <dbReference type="ARBA" id="ARBA00004141"/>
    </source>
</evidence>
<evidence type="ECO:0008006" key="8">
    <source>
        <dbReference type="Google" id="ProtNLM"/>
    </source>
</evidence>
<dbReference type="AlphaFoldDB" id="A0A0C3KIX7"/>
<keyword evidence="7" id="KW-1185">Reference proteome</keyword>